<dbReference type="EMBL" id="QVTE01000003">
    <property type="protein sequence ID" value="RFU71508.1"/>
    <property type="molecule type" value="Genomic_DNA"/>
</dbReference>
<comment type="caution">
    <text evidence="1">The sequence shown here is derived from an EMBL/GenBank/DDBJ whole genome shotgun (WGS) entry which is preliminary data.</text>
</comment>
<reference evidence="1 2" key="1">
    <citation type="submission" date="2018-08" db="EMBL/GenBank/DDBJ databases">
        <title>Bacillus chawlae sp. nov., Bacillus glennii sp. nov., and Bacillus saganii sp. nov. Isolated from the Vehicle Assembly Building at Kennedy Space Center where the Viking Spacecraft were Assembled.</title>
        <authorList>
            <person name="Seuylemezian A."/>
            <person name="Vaishampayan P."/>
        </authorList>
    </citation>
    <scope>NUCLEOTIDE SEQUENCE [LARGE SCALE GENOMIC DNA]</scope>
    <source>
        <strain evidence="1 2">V47-23a</strain>
    </source>
</reference>
<proteinExistence type="predicted"/>
<evidence type="ECO:0000313" key="2">
    <source>
        <dbReference type="Proteomes" id="UP000264541"/>
    </source>
</evidence>
<dbReference type="AlphaFoldDB" id="A0A372LTJ9"/>
<name>A0A372LTJ9_9BACI</name>
<gene>
    <name evidence="1" type="ORF">D0469_01325</name>
</gene>
<evidence type="ECO:0000313" key="1">
    <source>
        <dbReference type="EMBL" id="RFU71508.1"/>
    </source>
</evidence>
<dbReference type="RefSeq" id="WP_117324859.1">
    <property type="nucleotide sequence ID" value="NZ_QVTE01000003.1"/>
</dbReference>
<accession>A0A372LTJ9</accession>
<organism evidence="1 2">
    <name type="scientific">Peribacillus saganii</name>
    <dbReference type="NCBI Taxonomy" id="2303992"/>
    <lineage>
        <taxon>Bacteria</taxon>
        <taxon>Bacillati</taxon>
        <taxon>Bacillota</taxon>
        <taxon>Bacilli</taxon>
        <taxon>Bacillales</taxon>
        <taxon>Bacillaceae</taxon>
        <taxon>Peribacillus</taxon>
    </lineage>
</organism>
<keyword evidence="2" id="KW-1185">Reference proteome</keyword>
<sequence>MAEFQYGEELKMLMYELKIADTDPQNAWVVNELKIALVEKLGDCDRVKMKLKSLFLRNSSDTYF</sequence>
<dbReference type="Proteomes" id="UP000264541">
    <property type="component" value="Unassembled WGS sequence"/>
</dbReference>
<protein>
    <submittedName>
        <fullName evidence="1">Uncharacterized protein</fullName>
    </submittedName>
</protein>